<name>A0ABV6RHC6_9MICO</name>
<dbReference type="Proteomes" id="UP001589793">
    <property type="component" value="Unassembled WGS sequence"/>
</dbReference>
<reference evidence="2 3" key="1">
    <citation type="submission" date="2024-09" db="EMBL/GenBank/DDBJ databases">
        <authorList>
            <person name="Sun Q."/>
            <person name="Mori K."/>
        </authorList>
    </citation>
    <scope>NUCLEOTIDE SEQUENCE [LARGE SCALE GENOMIC DNA]</scope>
    <source>
        <strain evidence="2 3">CICC 10874</strain>
    </source>
</reference>
<keyword evidence="1" id="KW-1133">Transmembrane helix</keyword>
<evidence type="ECO:0000313" key="3">
    <source>
        <dbReference type="Proteomes" id="UP001589793"/>
    </source>
</evidence>
<feature type="transmembrane region" description="Helical" evidence="1">
    <location>
        <begin position="142"/>
        <end position="160"/>
    </location>
</feature>
<organism evidence="2 3">
    <name type="scientific">Brachybacterium hainanense</name>
    <dbReference type="NCBI Taxonomy" id="1541174"/>
    <lineage>
        <taxon>Bacteria</taxon>
        <taxon>Bacillati</taxon>
        <taxon>Actinomycetota</taxon>
        <taxon>Actinomycetes</taxon>
        <taxon>Micrococcales</taxon>
        <taxon>Dermabacteraceae</taxon>
        <taxon>Brachybacterium</taxon>
    </lineage>
</organism>
<protein>
    <submittedName>
        <fullName evidence="2">Uncharacterized protein</fullName>
    </submittedName>
</protein>
<accession>A0ABV6RHC6</accession>
<dbReference type="RefSeq" id="WP_376982317.1">
    <property type="nucleotide sequence ID" value="NZ_JBHLSV010000022.1"/>
</dbReference>
<feature type="transmembrane region" description="Helical" evidence="1">
    <location>
        <begin position="71"/>
        <end position="93"/>
    </location>
</feature>
<feature type="transmembrane region" description="Helical" evidence="1">
    <location>
        <begin position="6"/>
        <end position="23"/>
    </location>
</feature>
<keyword evidence="1" id="KW-0472">Membrane</keyword>
<dbReference type="EMBL" id="JBHLSV010000022">
    <property type="protein sequence ID" value="MFC0675353.1"/>
    <property type="molecule type" value="Genomic_DNA"/>
</dbReference>
<evidence type="ECO:0000256" key="1">
    <source>
        <dbReference type="SAM" id="Phobius"/>
    </source>
</evidence>
<comment type="caution">
    <text evidence="2">The sequence shown here is derived from an EMBL/GenBank/DDBJ whole genome shotgun (WGS) entry which is preliminary data.</text>
</comment>
<sequence>MVRIMSLVGLLAPLLGAALLLRFRRRARGAAALGLCACAVALIGSGLGLLGERTAFLGGDLEGVAHHLESWSLARLGATGLALVLLLVAAISGEHATRSWLAPAATGLVLSLAGAGTLLVTVDLGPEHPGLAVLVGLAVETLRFALLGLGTVLLCLAAVASRPAVEDRAGDEPLALAGRTAARAWRMYRELGPRR</sequence>
<feature type="transmembrane region" description="Helical" evidence="1">
    <location>
        <begin position="30"/>
        <end position="51"/>
    </location>
</feature>
<feature type="transmembrane region" description="Helical" evidence="1">
    <location>
        <begin position="100"/>
        <end position="122"/>
    </location>
</feature>
<gene>
    <name evidence="2" type="ORF">ACFFF6_15415</name>
</gene>
<keyword evidence="1" id="KW-0812">Transmembrane</keyword>
<proteinExistence type="predicted"/>
<keyword evidence="3" id="KW-1185">Reference proteome</keyword>
<evidence type="ECO:0000313" key="2">
    <source>
        <dbReference type="EMBL" id="MFC0675353.1"/>
    </source>
</evidence>